<dbReference type="Pfam" id="PF01075">
    <property type="entry name" value="Glyco_transf_9"/>
    <property type="match status" value="1"/>
</dbReference>
<dbReference type="AlphaFoldDB" id="E6PPY0"/>
<dbReference type="GO" id="GO:0009244">
    <property type="term" value="P:lipopolysaccharide core region biosynthetic process"/>
    <property type="evidence" value="ECO:0007669"/>
    <property type="project" value="InterPro"/>
</dbReference>
<evidence type="ECO:0000256" key="5">
    <source>
        <dbReference type="ARBA" id="ARBA00022676"/>
    </source>
</evidence>
<dbReference type="GO" id="GO:0008713">
    <property type="term" value="F:ADP-heptose-lipopolysaccharide heptosyltransferase activity"/>
    <property type="evidence" value="ECO:0007669"/>
    <property type="project" value="TreeGrafter"/>
</dbReference>
<reference evidence="13" key="1">
    <citation type="submission" date="2009-10" db="EMBL/GenBank/DDBJ databases">
        <title>Diversity of trophic interactions inside an arsenic-rich microbial ecosystem.</title>
        <authorList>
            <person name="Bertin P.N."/>
            <person name="Heinrich-Salmeron A."/>
            <person name="Pelletier E."/>
            <person name="Goulhen-Chollet F."/>
            <person name="Arsene-Ploetze F."/>
            <person name="Gallien S."/>
            <person name="Calteau A."/>
            <person name="Vallenet D."/>
            <person name="Casiot C."/>
            <person name="Chane-Woon-Ming B."/>
            <person name="Giloteaux L."/>
            <person name="Barakat M."/>
            <person name="Bonnefoy V."/>
            <person name="Bruneel O."/>
            <person name="Chandler M."/>
            <person name="Cleiss J."/>
            <person name="Duran R."/>
            <person name="Elbaz-Poulichet F."/>
            <person name="Fonknechten N."/>
            <person name="Lauga B."/>
            <person name="Mornico D."/>
            <person name="Ortet P."/>
            <person name="Schaeffer C."/>
            <person name="Siguier P."/>
            <person name="Alexander Thil Smith A."/>
            <person name="Van Dorsselaer A."/>
            <person name="Weissenbach J."/>
            <person name="Medigue C."/>
            <person name="Le Paslier D."/>
        </authorList>
    </citation>
    <scope>NUCLEOTIDE SEQUENCE</scope>
</reference>
<dbReference type="PANTHER" id="PTHR30160">
    <property type="entry name" value="TETRAACYLDISACCHARIDE 4'-KINASE-RELATED"/>
    <property type="match status" value="1"/>
</dbReference>
<evidence type="ECO:0000256" key="2">
    <source>
        <dbReference type="ARBA" id="ARBA00004713"/>
    </source>
</evidence>
<keyword evidence="7" id="KW-0448">Lipopolysaccharide biosynthesis</keyword>
<dbReference type="EMBL" id="CABM01000039">
    <property type="protein sequence ID" value="CBH96983.1"/>
    <property type="molecule type" value="Genomic_DNA"/>
</dbReference>
<keyword evidence="3" id="KW-1003">Cell membrane</keyword>
<proteinExistence type="predicted"/>
<evidence type="ECO:0000313" key="13">
    <source>
        <dbReference type="EMBL" id="CBH96983.1"/>
    </source>
</evidence>
<evidence type="ECO:0000256" key="8">
    <source>
        <dbReference type="ARBA" id="ARBA00023136"/>
    </source>
</evidence>
<evidence type="ECO:0000256" key="4">
    <source>
        <dbReference type="ARBA" id="ARBA00022519"/>
    </source>
</evidence>
<comment type="catalytic activity">
    <reaction evidence="12">
        <text>an alpha-Kdo-(2-&gt;4)-alpha-Kdo-(2-&gt;6)-lipid A + ADP-L-glycero-beta-D-manno-heptose = an L-alpha-D-Hep-(1-&gt;5)-[alpha-Kdo-(2-&gt;4)]-alpha-Kdo-(2-&gt;6)-lipid A + ADP + H(+)</text>
        <dbReference type="Rhea" id="RHEA:74067"/>
        <dbReference type="ChEBI" id="CHEBI:15378"/>
        <dbReference type="ChEBI" id="CHEBI:61506"/>
        <dbReference type="ChEBI" id="CHEBI:176431"/>
        <dbReference type="ChEBI" id="CHEBI:193068"/>
        <dbReference type="ChEBI" id="CHEBI:456216"/>
        <dbReference type="EC" id="2.4.99.23"/>
    </reaction>
</comment>
<accession>E6PPY0</accession>
<evidence type="ECO:0000256" key="7">
    <source>
        <dbReference type="ARBA" id="ARBA00022985"/>
    </source>
</evidence>
<sequence length="360" mass="39033">MRVLLVKTSSMGDIVHALPVVSDIKAAFPDAQVDWLVEEAYVPLVQAHPAVDRIIPLALRRWRKNLGSTETREEWRAMVHSLRSFRFDAVIDLQGLVKSALLARLARGPHIGLSWASSREPLAPLFYDRRMKTPLRRTEAAVPRYRQLAAWALGYAPSGPPRYGLQVQAERPAWLPGVRPFALLLSATAKPRKLWAEDRWVALARWLHQHGIASVFAWGNAIERERAERLAAQVNATLMKPGAESGGPPQAIEDGAMAAPEAFGLDVWMQVLAASALVVGVDTGLLYLGAAVGTPAVAVYTGSSPHSVEFESAGPWRSLGDDDQPPLLNDVMQAVTSLLGLPLAAVLSASDQPVAPAAWA</sequence>
<comment type="subcellular location">
    <subcellularLocation>
        <location evidence="1">Cell inner membrane</location>
        <topology evidence="1">Peripheral membrane protein</topology>
        <orientation evidence="1">Cytoplasmic side</orientation>
    </subcellularLocation>
</comment>
<dbReference type="PANTHER" id="PTHR30160:SF19">
    <property type="entry name" value="LIPOPOLYSACCHARIDE HEPTOSYLTRANSFERASE 1"/>
    <property type="match status" value="1"/>
</dbReference>
<keyword evidence="5" id="KW-0328">Glycosyltransferase</keyword>
<dbReference type="GO" id="GO:0005829">
    <property type="term" value="C:cytosol"/>
    <property type="evidence" value="ECO:0007669"/>
    <property type="project" value="TreeGrafter"/>
</dbReference>
<keyword evidence="4" id="KW-0997">Cell inner membrane</keyword>
<dbReference type="InterPro" id="IPR051199">
    <property type="entry name" value="LPS_LOS_Heptosyltrfase"/>
</dbReference>
<name>E6PPY0_9ZZZZ</name>
<comment type="pathway">
    <text evidence="2">Bacterial outer membrane biogenesis; LPS core biosynthesis.</text>
</comment>
<keyword evidence="8" id="KW-0472">Membrane</keyword>
<dbReference type="SUPFAM" id="SSF53756">
    <property type="entry name" value="UDP-Glycosyltransferase/glycogen phosphorylase"/>
    <property type="match status" value="1"/>
</dbReference>
<dbReference type="InterPro" id="IPR011908">
    <property type="entry name" value="LipoPS_heptosylTferase-I"/>
</dbReference>
<protein>
    <recommendedName>
        <fullName evidence="10">Lipopolysaccharide heptosyltransferase 1</fullName>
        <ecNumber evidence="9">2.4.99.23</ecNumber>
    </recommendedName>
    <alternativeName>
        <fullName evidence="11">ADP-heptose:lipopolysaccharide heptosyltransferase I</fullName>
    </alternativeName>
</protein>
<evidence type="ECO:0000256" key="3">
    <source>
        <dbReference type="ARBA" id="ARBA00022475"/>
    </source>
</evidence>
<dbReference type="Gene3D" id="3.40.50.2000">
    <property type="entry name" value="Glycogen Phosphorylase B"/>
    <property type="match status" value="2"/>
</dbReference>
<evidence type="ECO:0000256" key="6">
    <source>
        <dbReference type="ARBA" id="ARBA00022679"/>
    </source>
</evidence>
<evidence type="ECO:0000256" key="11">
    <source>
        <dbReference type="ARBA" id="ARBA00044330"/>
    </source>
</evidence>
<dbReference type="GO" id="GO:0005886">
    <property type="term" value="C:plasma membrane"/>
    <property type="evidence" value="ECO:0007669"/>
    <property type="project" value="UniProtKB-SubCell"/>
</dbReference>
<dbReference type="InterPro" id="IPR002201">
    <property type="entry name" value="Glyco_trans_9"/>
</dbReference>
<dbReference type="CDD" id="cd03789">
    <property type="entry name" value="GT9_LPS_heptosyltransferase"/>
    <property type="match status" value="1"/>
</dbReference>
<gene>
    <name evidence="13" type="primary">rfaC</name>
    <name evidence="13" type="ORF">CARN2_1593</name>
</gene>
<evidence type="ECO:0000256" key="1">
    <source>
        <dbReference type="ARBA" id="ARBA00004515"/>
    </source>
</evidence>
<organism evidence="13">
    <name type="scientific">mine drainage metagenome</name>
    <dbReference type="NCBI Taxonomy" id="410659"/>
    <lineage>
        <taxon>unclassified sequences</taxon>
        <taxon>metagenomes</taxon>
        <taxon>ecological metagenomes</taxon>
    </lineage>
</organism>
<evidence type="ECO:0000256" key="9">
    <source>
        <dbReference type="ARBA" id="ARBA00044041"/>
    </source>
</evidence>
<dbReference type="EC" id="2.4.99.23" evidence="9"/>
<dbReference type="NCBIfam" id="TIGR02193">
    <property type="entry name" value="heptsyl_trn_I"/>
    <property type="match status" value="1"/>
</dbReference>
<evidence type="ECO:0000256" key="12">
    <source>
        <dbReference type="ARBA" id="ARBA00049201"/>
    </source>
</evidence>
<keyword evidence="6 13" id="KW-0808">Transferase</keyword>
<comment type="caution">
    <text evidence="13">The sequence shown here is derived from an EMBL/GenBank/DDBJ whole genome shotgun (WGS) entry which is preliminary data.</text>
</comment>
<evidence type="ECO:0000256" key="10">
    <source>
        <dbReference type="ARBA" id="ARBA00044190"/>
    </source>
</evidence>